<dbReference type="OrthoDB" id="365981at2759"/>
<organism evidence="10 11">
    <name type="scientific">Torulaspora globosa</name>
    <dbReference type="NCBI Taxonomy" id="48254"/>
    <lineage>
        <taxon>Eukaryota</taxon>
        <taxon>Fungi</taxon>
        <taxon>Dikarya</taxon>
        <taxon>Ascomycota</taxon>
        <taxon>Saccharomycotina</taxon>
        <taxon>Saccharomycetes</taxon>
        <taxon>Saccharomycetales</taxon>
        <taxon>Saccharomycetaceae</taxon>
        <taxon>Torulaspora</taxon>
    </lineage>
</organism>
<feature type="domain" description="Origin recognition complex subunit 5 C-terminal" evidence="8">
    <location>
        <begin position="320"/>
        <end position="470"/>
    </location>
</feature>
<comment type="similarity">
    <text evidence="2">Belongs to the ORC5 family.</text>
</comment>
<dbReference type="InterPro" id="IPR027417">
    <property type="entry name" value="P-loop_NTPase"/>
</dbReference>
<sequence>MSSSLNDVLFRDYQINTLTAFLHRDPSITPPNLIIQGHSSTGKTFTLKRVFDASPELVNAWLEPIELVTWKPLMQAVFRTVQNGLRSLYPEVSIQESDPLDVEETYLLVKLLTNLFSQYDNVLQEELSFFLVFDGLDQLNDLDAVLFRKLIKLHELLPPSSRIKLKFIYTIQDMTFVERYSSHCLPVVVFPRYTAKEVTEILIATRADDLIMSDALREKVLKEGITECTDEQFLGVAINFIKLIVQSFHSYTGNNIAALNDLIDFKWDSFVDKVMKENIFEPLALYRAANKVFSTTGDTLSPEDSETTEITNEVAQSYELSAISKYLLIAAYICSYLEPRYDSNVFSKKSHIKTGRASYGRRKKIETNPRFLQPSIFPLERLLAVFQAIFPVERKAQSGSLALLKEEPLMRANVEVFQNLAELHSLKLISTTVARNIDFLNYKVKWKVNVPWEIINEIGRSVDFDVGLYFGGQ</sequence>
<proteinExistence type="inferred from homology"/>
<evidence type="ECO:0000259" key="8">
    <source>
        <dbReference type="Pfam" id="PF14630"/>
    </source>
</evidence>
<name>A0A7H9HQY8_9SACH</name>
<dbReference type="InterPro" id="IPR048866">
    <property type="entry name" value="ORC5_lid"/>
</dbReference>
<evidence type="ECO:0000256" key="4">
    <source>
        <dbReference type="ARBA" id="ARBA00022741"/>
    </source>
</evidence>
<dbReference type="PANTHER" id="PTHR12705">
    <property type="entry name" value="ORIGIN RECOGNITION COMPLEX SUBUNIT 5"/>
    <property type="match status" value="1"/>
</dbReference>
<evidence type="ECO:0000256" key="5">
    <source>
        <dbReference type="ARBA" id="ARBA00022840"/>
    </source>
</evidence>
<dbReference type="AlphaFoldDB" id="A0A7H9HQY8"/>
<keyword evidence="5" id="KW-0067">ATP-binding</keyword>
<dbReference type="PANTHER" id="PTHR12705:SF0">
    <property type="entry name" value="ORIGIN RECOGNITION COMPLEX SUBUNIT 5"/>
    <property type="match status" value="1"/>
</dbReference>
<feature type="domain" description="Orc1-like AAA ATPase" evidence="7">
    <location>
        <begin position="9"/>
        <end position="156"/>
    </location>
</feature>
<evidence type="ECO:0000256" key="3">
    <source>
        <dbReference type="ARBA" id="ARBA00022705"/>
    </source>
</evidence>
<dbReference type="GO" id="GO:0006270">
    <property type="term" value="P:DNA replication initiation"/>
    <property type="evidence" value="ECO:0007669"/>
    <property type="project" value="TreeGrafter"/>
</dbReference>
<dbReference type="GO" id="GO:0003688">
    <property type="term" value="F:DNA replication origin binding"/>
    <property type="evidence" value="ECO:0007669"/>
    <property type="project" value="TreeGrafter"/>
</dbReference>
<dbReference type="Pfam" id="PF13191">
    <property type="entry name" value="AAA_16"/>
    <property type="match status" value="1"/>
</dbReference>
<evidence type="ECO:0000256" key="2">
    <source>
        <dbReference type="ARBA" id="ARBA00006269"/>
    </source>
</evidence>
<gene>
    <name evidence="10" type="ORF">HG537_0B01140</name>
</gene>
<dbReference type="Pfam" id="PF14630">
    <property type="entry name" value="ORC5_C"/>
    <property type="match status" value="1"/>
</dbReference>
<dbReference type="EMBL" id="CP059268">
    <property type="protein sequence ID" value="QLQ78765.1"/>
    <property type="molecule type" value="Genomic_DNA"/>
</dbReference>
<dbReference type="Gene3D" id="1.10.8.60">
    <property type="match status" value="1"/>
</dbReference>
<evidence type="ECO:0000313" key="11">
    <source>
        <dbReference type="Proteomes" id="UP000510647"/>
    </source>
</evidence>
<evidence type="ECO:0000259" key="9">
    <source>
        <dbReference type="Pfam" id="PF21639"/>
    </source>
</evidence>
<dbReference type="InterPro" id="IPR047088">
    <property type="entry name" value="ORC5_C"/>
</dbReference>
<reference evidence="10 11" key="1">
    <citation type="submission" date="2020-06" db="EMBL/GenBank/DDBJ databases">
        <title>The yeast mating-type switching endonuclease HO is a domesticated member of an unorthodox homing genetic element family.</title>
        <authorList>
            <person name="Coughlan A.Y."/>
            <person name="Lombardi L."/>
            <person name="Braun-Galleani S."/>
            <person name="Martos A.R."/>
            <person name="Galeote V."/>
            <person name="Bigey F."/>
            <person name="Dequin S."/>
            <person name="Byrne K.P."/>
            <person name="Wolfe K.H."/>
        </authorList>
    </citation>
    <scope>NUCLEOTIDE SEQUENCE [LARGE SCALE GENOMIC DNA]</scope>
    <source>
        <strain evidence="10 11">CBS2947</strain>
    </source>
</reference>
<evidence type="ECO:0000259" key="7">
    <source>
        <dbReference type="Pfam" id="PF13191"/>
    </source>
</evidence>
<dbReference type="SUPFAM" id="SSF52540">
    <property type="entry name" value="P-loop containing nucleoside triphosphate hydrolases"/>
    <property type="match status" value="1"/>
</dbReference>
<dbReference type="Gene3D" id="3.40.50.300">
    <property type="entry name" value="P-loop containing nucleotide triphosphate hydrolases"/>
    <property type="match status" value="1"/>
</dbReference>
<protein>
    <submittedName>
        <fullName evidence="10">Uncharacterized protein</fullName>
    </submittedName>
</protein>
<dbReference type="GO" id="GO:0005664">
    <property type="term" value="C:nuclear origin of replication recognition complex"/>
    <property type="evidence" value="ECO:0007669"/>
    <property type="project" value="TreeGrafter"/>
</dbReference>
<dbReference type="Pfam" id="PF21639">
    <property type="entry name" value="ORC5_lid"/>
    <property type="match status" value="1"/>
</dbReference>
<dbReference type="Proteomes" id="UP000510647">
    <property type="component" value="Chromosome 2"/>
</dbReference>
<keyword evidence="4" id="KW-0547">Nucleotide-binding</keyword>
<feature type="domain" description="ORC5 lid" evidence="9">
    <location>
        <begin position="239"/>
        <end position="294"/>
    </location>
</feature>
<keyword evidence="6" id="KW-0539">Nucleus</keyword>
<keyword evidence="11" id="KW-1185">Reference proteome</keyword>
<evidence type="ECO:0000256" key="1">
    <source>
        <dbReference type="ARBA" id="ARBA00004123"/>
    </source>
</evidence>
<evidence type="ECO:0000256" key="6">
    <source>
        <dbReference type="ARBA" id="ARBA00023242"/>
    </source>
</evidence>
<accession>A0A7H9HQY8</accession>
<evidence type="ECO:0000313" key="10">
    <source>
        <dbReference type="EMBL" id="QLQ78765.1"/>
    </source>
</evidence>
<comment type="subcellular location">
    <subcellularLocation>
        <location evidence="1">Nucleus</location>
    </subcellularLocation>
</comment>
<keyword evidence="3" id="KW-0235">DNA replication</keyword>
<dbReference type="InterPro" id="IPR020796">
    <property type="entry name" value="ORC5"/>
</dbReference>
<dbReference type="InterPro" id="IPR041664">
    <property type="entry name" value="AAA_16"/>
</dbReference>